<dbReference type="AlphaFoldDB" id="A0A067N782"/>
<accession>A0A067N782</accession>
<evidence type="ECO:0000256" key="2">
    <source>
        <dbReference type="SAM" id="Phobius"/>
    </source>
</evidence>
<keyword evidence="2" id="KW-1133">Transmembrane helix</keyword>
<organism evidence="3 4">
    <name type="scientific">Pleurotus ostreatus (strain PC15)</name>
    <name type="common">Oyster mushroom</name>
    <dbReference type="NCBI Taxonomy" id="1137138"/>
    <lineage>
        <taxon>Eukaryota</taxon>
        <taxon>Fungi</taxon>
        <taxon>Dikarya</taxon>
        <taxon>Basidiomycota</taxon>
        <taxon>Agaricomycotina</taxon>
        <taxon>Agaricomycetes</taxon>
        <taxon>Agaricomycetidae</taxon>
        <taxon>Agaricales</taxon>
        <taxon>Pleurotineae</taxon>
        <taxon>Pleurotaceae</taxon>
        <taxon>Pleurotus</taxon>
    </lineage>
</organism>
<evidence type="ECO:0000313" key="3">
    <source>
        <dbReference type="EMBL" id="KDQ23853.1"/>
    </source>
</evidence>
<feature type="transmembrane region" description="Helical" evidence="2">
    <location>
        <begin position="12"/>
        <end position="33"/>
    </location>
</feature>
<dbReference type="Gene3D" id="2.60.120.260">
    <property type="entry name" value="Galactose-binding domain-like"/>
    <property type="match status" value="1"/>
</dbReference>
<name>A0A067N782_PLEO1</name>
<protein>
    <recommendedName>
        <fullName evidence="5">Transmembrane protein</fullName>
    </recommendedName>
</protein>
<evidence type="ECO:0008006" key="5">
    <source>
        <dbReference type="Google" id="ProtNLM"/>
    </source>
</evidence>
<dbReference type="OrthoDB" id="10598993at2759"/>
<dbReference type="HOGENOM" id="CLU_739914_0_0_1"/>
<keyword evidence="2" id="KW-0472">Membrane</keyword>
<keyword evidence="2" id="KW-0812">Transmembrane</keyword>
<feature type="transmembrane region" description="Helical" evidence="2">
    <location>
        <begin position="307"/>
        <end position="330"/>
    </location>
</feature>
<proteinExistence type="predicted"/>
<reference evidence="4" key="1">
    <citation type="journal article" date="2014" name="Proc. Natl. Acad. Sci. U.S.A.">
        <title>Extensive sampling of basidiomycete genomes demonstrates inadequacy of the white-rot/brown-rot paradigm for wood decay fungi.</title>
        <authorList>
            <person name="Riley R."/>
            <person name="Salamov A.A."/>
            <person name="Brown D.W."/>
            <person name="Nagy L.G."/>
            <person name="Floudas D."/>
            <person name="Held B.W."/>
            <person name="Levasseur A."/>
            <person name="Lombard V."/>
            <person name="Morin E."/>
            <person name="Otillar R."/>
            <person name="Lindquist E.A."/>
            <person name="Sun H."/>
            <person name="LaButti K.M."/>
            <person name="Schmutz J."/>
            <person name="Jabbour D."/>
            <person name="Luo H."/>
            <person name="Baker S.E."/>
            <person name="Pisabarro A.G."/>
            <person name="Walton J.D."/>
            <person name="Blanchette R.A."/>
            <person name="Henrissat B."/>
            <person name="Martin F."/>
            <person name="Cullen D."/>
            <person name="Hibbett D.S."/>
            <person name="Grigoriev I.V."/>
        </authorList>
    </citation>
    <scope>NUCLEOTIDE SEQUENCE [LARGE SCALE GENOMIC DNA]</scope>
    <source>
        <strain evidence="4">PC15</strain>
    </source>
</reference>
<dbReference type="InParanoid" id="A0A067N782"/>
<feature type="region of interest" description="Disordered" evidence="1">
    <location>
        <begin position="91"/>
        <end position="143"/>
    </location>
</feature>
<dbReference type="Proteomes" id="UP000027073">
    <property type="component" value="Unassembled WGS sequence"/>
</dbReference>
<feature type="transmembrane region" description="Helical" evidence="2">
    <location>
        <begin position="40"/>
        <end position="63"/>
    </location>
</feature>
<evidence type="ECO:0000313" key="4">
    <source>
        <dbReference type="Proteomes" id="UP000027073"/>
    </source>
</evidence>
<dbReference type="EMBL" id="KL198012">
    <property type="protein sequence ID" value="KDQ23853.1"/>
    <property type="molecule type" value="Genomic_DNA"/>
</dbReference>
<evidence type="ECO:0000256" key="1">
    <source>
        <dbReference type="SAM" id="MobiDB-lite"/>
    </source>
</evidence>
<sequence length="374" mass="40010">MTIGPSTSPLSGVATHTITSIVIAASAPAASAARTTTSPIGAIVGGIAGGFALLLLMLAFFLWCRGYQHETLEDVGPETHDMRGHPFQVLQSSSPAATPRPGVLSATPSTRLTSTHEAPVDNNAYASERSRAPEPQTLAMTSRTYTVDDADGQIKYSDGWTKEGSGQEFNTTTSWTATRGAFFTFTFLGTSVKVFGTSTGIDPQNPRMITNITYEVDDGSPAPFSGPNHTETLYHQLFYASPPLQFAVHTLVGTCIDCSLVFLDYLEIEIPLSLPISATVTGSQTTLSATAITTDRMSHSQTPLPTIAIIGGVLGTLVFILASIFIYICYRQFRRSTAPTICAHSDVQTHNLSTSITTNQDILVDVECHKPLQQ</sequence>
<gene>
    <name evidence="3" type="ORF">PLEOSDRAFT_1108329</name>
</gene>
<feature type="compositionally biased region" description="Polar residues" evidence="1">
    <location>
        <begin position="106"/>
        <end position="116"/>
    </location>
</feature>
<dbReference type="VEuPathDB" id="FungiDB:PLEOSDRAFT_1108329"/>